<dbReference type="GO" id="GO:0008233">
    <property type="term" value="F:peptidase activity"/>
    <property type="evidence" value="ECO:0007669"/>
    <property type="project" value="InterPro"/>
</dbReference>
<feature type="domain" description="Peptidase M15C" evidence="1">
    <location>
        <begin position="171"/>
        <end position="242"/>
    </location>
</feature>
<organism evidence="2 3">
    <name type="scientific">Flavobacterium reichenbachii</name>
    <dbReference type="NCBI Taxonomy" id="362418"/>
    <lineage>
        <taxon>Bacteria</taxon>
        <taxon>Pseudomonadati</taxon>
        <taxon>Bacteroidota</taxon>
        <taxon>Flavobacteriia</taxon>
        <taxon>Flavobacteriales</taxon>
        <taxon>Flavobacteriaceae</taxon>
        <taxon>Flavobacterium</taxon>
    </lineage>
</organism>
<dbReference type="EMBL" id="JPRL01000001">
    <property type="protein sequence ID" value="KFF04559.1"/>
    <property type="molecule type" value="Genomic_DNA"/>
</dbReference>
<dbReference type="Gene3D" id="3.30.1380.10">
    <property type="match status" value="1"/>
</dbReference>
<dbReference type="InterPro" id="IPR039561">
    <property type="entry name" value="Peptidase_M15C"/>
</dbReference>
<accession>A0A085ZJE5</accession>
<proteinExistence type="predicted"/>
<dbReference type="eggNOG" id="COG0791">
    <property type="taxonomic scope" value="Bacteria"/>
</dbReference>
<dbReference type="Proteomes" id="UP000028715">
    <property type="component" value="Unassembled WGS sequence"/>
</dbReference>
<reference evidence="2 3" key="1">
    <citation type="submission" date="2014-07" db="EMBL/GenBank/DDBJ databases">
        <title>Genome of Flavobacterium reichenbachii LMG 25512.</title>
        <authorList>
            <person name="Stropko S.J."/>
            <person name="Pipes S.E."/>
            <person name="Newman J.D."/>
        </authorList>
    </citation>
    <scope>NUCLEOTIDE SEQUENCE [LARGE SCALE GENOMIC DNA]</scope>
    <source>
        <strain evidence="2 3">LMG 25512</strain>
    </source>
</reference>
<keyword evidence="3" id="KW-1185">Reference proteome</keyword>
<dbReference type="OrthoDB" id="9799970at2"/>
<dbReference type="STRING" id="362418.IW19_03005"/>
<comment type="caution">
    <text evidence="2">The sequence shown here is derived from an EMBL/GenBank/DDBJ whole genome shotgun (WGS) entry which is preliminary data.</text>
</comment>
<dbReference type="InterPro" id="IPR009045">
    <property type="entry name" value="Zn_M74/Hedgehog-like"/>
</dbReference>
<evidence type="ECO:0000259" key="1">
    <source>
        <dbReference type="Pfam" id="PF13539"/>
    </source>
</evidence>
<protein>
    <recommendedName>
        <fullName evidence="1">Peptidase M15C domain-containing protein</fullName>
    </recommendedName>
</protein>
<evidence type="ECO:0000313" key="2">
    <source>
        <dbReference type="EMBL" id="KFF04559.1"/>
    </source>
</evidence>
<dbReference type="SUPFAM" id="SSF55166">
    <property type="entry name" value="Hedgehog/DD-peptidase"/>
    <property type="match status" value="1"/>
</dbReference>
<sequence>MKRFFFLVFIFQNAFSQEIPFNVQKLIKAYPDQIVGYKDNKIIFSDKSNLIYDDFKNKTNQELLDNPDIEDQFKFVYNKANKNLIPKEDAGRIRNEAFFKKIYGNSKSEVESKMTTIIWCPKLINQNIKVTTVNGIDKIVKKLSAELDNNPEFKKYINAIGGTFSWRKISGTNRLSMHSYGMTIDINVKNSNYWQWDCKCKNEEVTLSYRNQIPLKLVSIFEKYGFIWGGNWKHYDTMHFEYRPELLL</sequence>
<name>A0A085ZJE5_9FLAO</name>
<dbReference type="AlphaFoldDB" id="A0A085ZJE5"/>
<dbReference type="Pfam" id="PF13539">
    <property type="entry name" value="Peptidase_M15_4"/>
    <property type="match status" value="1"/>
</dbReference>
<dbReference type="RefSeq" id="WP_035680985.1">
    <property type="nucleotide sequence ID" value="NZ_JPRL01000001.1"/>
</dbReference>
<evidence type="ECO:0000313" key="3">
    <source>
        <dbReference type="Proteomes" id="UP000028715"/>
    </source>
</evidence>
<gene>
    <name evidence="2" type="ORF">IW19_03005</name>
</gene>